<dbReference type="SUPFAM" id="SSF56112">
    <property type="entry name" value="Protein kinase-like (PK-like)"/>
    <property type="match status" value="1"/>
</dbReference>
<evidence type="ECO:0000256" key="13">
    <source>
        <dbReference type="PROSITE-ProRule" id="PRU10141"/>
    </source>
</evidence>
<sequence>MGVCSILLIIFVNYYLVYTSAQPTFREDFCSGGNYTNSSTYQTNLNFLLSNSLPLFNREGTNNNYRSSSIGSGSDTVHGSCQCRGDLTMNECQVCFDAATRDVIQKIRCPYSKQAIIWYDECVFRYSDESYYSILEDEPVFYMINRSTVTTGTGEFDKILAGLMNNLVNDLGSSSINNFAVGKAKFTASTQIYGLVQCAPDIVPSDCNKCLGRIVGNLSTCCDMQTAKRKNSQKVAIIIVVPSIIVVLSAIALWYLCSRRTTKETERIDEIYGIQSVESFRFHISTIRAATNNFSNANKLGEGGFGSVYKGTLADAQEIAVKRLSRKSGQGEAEFKNEVVLLVRLQHKNLVRLLGFCLDAEERLLIYNFMPNSSLDRIIFDSVKRTCLDWGKRYNIIGGIARGVLYLHEDSRLKIIHRDLKASNILLDVDMNPKVSDFGMARLFAVDQTQAMTTRIVGTYGYMAPEYAMHGQFSDKSDVFSFGVLVLEILSGKKNNSFNESEVSGDLVSHAWRHWKKGTALDLLDSVLKDSYSESEVMRCIHIGLLCVQENAADRPTMASIVLMLNNYSTSLPVPLVPAFFVPAEEYRIIFRESKDLPSVSTSKSGDSVDEASLTELHPR</sequence>
<keyword evidence="4 15" id="KW-0812">Transmembrane</keyword>
<organism evidence="19 20">
    <name type="scientific">Papaver somniferum</name>
    <name type="common">Opium poppy</name>
    <dbReference type="NCBI Taxonomy" id="3469"/>
    <lineage>
        <taxon>Eukaryota</taxon>
        <taxon>Viridiplantae</taxon>
        <taxon>Streptophyta</taxon>
        <taxon>Embryophyta</taxon>
        <taxon>Tracheophyta</taxon>
        <taxon>Spermatophyta</taxon>
        <taxon>Magnoliopsida</taxon>
        <taxon>Ranunculales</taxon>
        <taxon>Papaveraceae</taxon>
        <taxon>Papaveroideae</taxon>
        <taxon>Papaver</taxon>
    </lineage>
</organism>
<dbReference type="GO" id="GO:0006950">
    <property type="term" value="P:response to stress"/>
    <property type="evidence" value="ECO:0007669"/>
    <property type="project" value="UniProtKB-ARBA"/>
</dbReference>
<dbReference type="Gene3D" id="1.10.510.10">
    <property type="entry name" value="Transferase(Phosphotransferase) domain 1"/>
    <property type="match status" value="1"/>
</dbReference>
<dbReference type="GO" id="GO:0004674">
    <property type="term" value="F:protein serine/threonine kinase activity"/>
    <property type="evidence" value="ECO:0007669"/>
    <property type="project" value="UniProtKB-KW"/>
</dbReference>
<dbReference type="SMART" id="SM00220">
    <property type="entry name" value="S_TKc"/>
    <property type="match status" value="1"/>
</dbReference>
<evidence type="ECO:0000256" key="8">
    <source>
        <dbReference type="ARBA" id="ARBA00022777"/>
    </source>
</evidence>
<feature type="chain" id="PRO_5021393820" description="Cysteine-rich receptor-like protein kinase 10" evidence="16">
    <location>
        <begin position="22"/>
        <end position="620"/>
    </location>
</feature>
<dbReference type="GO" id="GO:0005524">
    <property type="term" value="F:ATP binding"/>
    <property type="evidence" value="ECO:0007669"/>
    <property type="project" value="UniProtKB-UniRule"/>
</dbReference>
<accession>A0A4Y7KDR9</accession>
<keyword evidence="9 13" id="KW-0067">ATP-binding</keyword>
<dbReference type="PANTHER" id="PTHR27002:SF980">
    <property type="entry name" value="CYSTEINE-RICH RECEPTOR-LIKE PROTEIN KINASE 10 ISOFORM X1"/>
    <property type="match status" value="1"/>
</dbReference>
<dbReference type="Pfam" id="PF07714">
    <property type="entry name" value="PK_Tyr_Ser-Thr"/>
    <property type="match status" value="1"/>
</dbReference>
<feature type="domain" description="Gnk2-homologous" evidence="18">
    <location>
        <begin position="23"/>
        <end position="131"/>
    </location>
</feature>
<dbReference type="FunFam" id="3.30.200.20:FF:000142">
    <property type="entry name" value="Cysteine-rich receptor-like protein kinase 10"/>
    <property type="match status" value="1"/>
</dbReference>
<dbReference type="PROSITE" id="PS00107">
    <property type="entry name" value="PROTEIN_KINASE_ATP"/>
    <property type="match status" value="1"/>
</dbReference>
<feature type="region of interest" description="Disordered" evidence="14">
    <location>
        <begin position="598"/>
        <end position="620"/>
    </location>
</feature>
<keyword evidence="10 15" id="KW-1133">Transmembrane helix</keyword>
<evidence type="ECO:0000256" key="3">
    <source>
        <dbReference type="ARBA" id="ARBA00022679"/>
    </source>
</evidence>
<evidence type="ECO:0000256" key="10">
    <source>
        <dbReference type="ARBA" id="ARBA00022989"/>
    </source>
</evidence>
<dbReference type="CDD" id="cd23509">
    <property type="entry name" value="Gnk2-like"/>
    <property type="match status" value="2"/>
</dbReference>
<keyword evidence="5 16" id="KW-0732">Signal</keyword>
<evidence type="ECO:0000313" key="19">
    <source>
        <dbReference type="EMBL" id="RZC71533.1"/>
    </source>
</evidence>
<dbReference type="InterPro" id="IPR011009">
    <property type="entry name" value="Kinase-like_dom_sf"/>
</dbReference>
<feature type="domain" description="Protein kinase" evidence="17">
    <location>
        <begin position="294"/>
        <end position="569"/>
    </location>
</feature>
<dbReference type="PROSITE" id="PS50011">
    <property type="entry name" value="PROTEIN_KINASE_DOM"/>
    <property type="match status" value="1"/>
</dbReference>
<evidence type="ECO:0000256" key="14">
    <source>
        <dbReference type="SAM" id="MobiDB-lite"/>
    </source>
</evidence>
<dbReference type="InterPro" id="IPR038408">
    <property type="entry name" value="GNK2_sf"/>
</dbReference>
<keyword evidence="8" id="KW-0418">Kinase</keyword>
<feature type="binding site" evidence="13">
    <location>
        <position position="322"/>
    </location>
    <ligand>
        <name>ATP</name>
        <dbReference type="ChEBI" id="CHEBI:30616"/>
    </ligand>
</feature>
<dbReference type="Gene3D" id="3.30.430.20">
    <property type="entry name" value="Gnk2 domain, C-X8-C-X2-C motif"/>
    <property type="match status" value="2"/>
</dbReference>
<keyword evidence="12" id="KW-0325">Glycoprotein</keyword>
<evidence type="ECO:0000256" key="12">
    <source>
        <dbReference type="ARBA" id="ARBA00023180"/>
    </source>
</evidence>
<gene>
    <name evidence="19" type="ORF">C5167_034712</name>
</gene>
<dbReference type="PANTHER" id="PTHR27002">
    <property type="entry name" value="RECEPTOR-LIKE SERINE/THREONINE-PROTEIN KINASE SD1-8"/>
    <property type="match status" value="1"/>
</dbReference>
<keyword evidence="6" id="KW-0677">Repeat</keyword>
<keyword evidence="20" id="KW-1185">Reference proteome</keyword>
<evidence type="ECO:0000259" key="17">
    <source>
        <dbReference type="PROSITE" id="PS50011"/>
    </source>
</evidence>
<feature type="domain" description="Gnk2-homologous" evidence="18">
    <location>
        <begin position="137"/>
        <end position="244"/>
    </location>
</feature>
<proteinExistence type="predicted"/>
<dbReference type="Gene3D" id="3.30.200.20">
    <property type="entry name" value="Phosphorylase Kinase, domain 1"/>
    <property type="match status" value="1"/>
</dbReference>
<evidence type="ECO:0000313" key="20">
    <source>
        <dbReference type="Proteomes" id="UP000316621"/>
    </source>
</evidence>
<feature type="signal peptide" evidence="16">
    <location>
        <begin position="1"/>
        <end position="21"/>
    </location>
</feature>
<dbReference type="PROSITE" id="PS00108">
    <property type="entry name" value="PROTEIN_KINASE_ST"/>
    <property type="match status" value="1"/>
</dbReference>
<evidence type="ECO:0000256" key="2">
    <source>
        <dbReference type="ARBA" id="ARBA00022527"/>
    </source>
</evidence>
<evidence type="ECO:0000256" key="15">
    <source>
        <dbReference type="SAM" id="Phobius"/>
    </source>
</evidence>
<dbReference type="Pfam" id="PF01657">
    <property type="entry name" value="Stress-antifung"/>
    <property type="match status" value="2"/>
</dbReference>
<evidence type="ECO:0000259" key="18">
    <source>
        <dbReference type="PROSITE" id="PS51473"/>
    </source>
</evidence>
<keyword evidence="11 15" id="KW-0472">Membrane</keyword>
<dbReference type="InterPro" id="IPR001245">
    <property type="entry name" value="Ser-Thr/Tyr_kinase_cat_dom"/>
</dbReference>
<protein>
    <recommendedName>
        <fullName evidence="21">Cysteine-rich receptor-like protein kinase 10</fullName>
    </recommendedName>
</protein>
<evidence type="ECO:0000256" key="1">
    <source>
        <dbReference type="ARBA" id="ARBA00004167"/>
    </source>
</evidence>
<evidence type="ECO:0000256" key="5">
    <source>
        <dbReference type="ARBA" id="ARBA00022729"/>
    </source>
</evidence>
<evidence type="ECO:0000256" key="7">
    <source>
        <dbReference type="ARBA" id="ARBA00022741"/>
    </source>
</evidence>
<dbReference type="Gramene" id="RZC71533">
    <property type="protein sequence ID" value="RZC71533"/>
    <property type="gene ID" value="C5167_034712"/>
</dbReference>
<dbReference type="EMBL" id="CM010721">
    <property type="protein sequence ID" value="RZC71533.1"/>
    <property type="molecule type" value="Genomic_DNA"/>
</dbReference>
<dbReference type="CDD" id="cd14066">
    <property type="entry name" value="STKc_IRAK"/>
    <property type="match status" value="1"/>
</dbReference>
<dbReference type="GO" id="GO:0005886">
    <property type="term" value="C:plasma membrane"/>
    <property type="evidence" value="ECO:0007669"/>
    <property type="project" value="TreeGrafter"/>
</dbReference>
<evidence type="ECO:0000256" key="11">
    <source>
        <dbReference type="ARBA" id="ARBA00023136"/>
    </source>
</evidence>
<comment type="subcellular location">
    <subcellularLocation>
        <location evidence="1">Membrane</location>
        <topology evidence="1">Single-pass membrane protein</topology>
    </subcellularLocation>
</comment>
<evidence type="ECO:0000256" key="16">
    <source>
        <dbReference type="SAM" id="SignalP"/>
    </source>
</evidence>
<feature type="transmembrane region" description="Helical" evidence="15">
    <location>
        <begin position="235"/>
        <end position="257"/>
    </location>
</feature>
<evidence type="ECO:0000256" key="9">
    <source>
        <dbReference type="ARBA" id="ARBA00022840"/>
    </source>
</evidence>
<dbReference type="FunFam" id="1.10.510.10:FF:000129">
    <property type="entry name" value="cysteine-rich receptor-like protein kinase 10"/>
    <property type="match status" value="1"/>
</dbReference>
<evidence type="ECO:0008006" key="21">
    <source>
        <dbReference type="Google" id="ProtNLM"/>
    </source>
</evidence>
<keyword evidence="2" id="KW-0723">Serine/threonine-protein kinase</keyword>
<dbReference type="AlphaFoldDB" id="A0A4Y7KDR9"/>
<evidence type="ECO:0000256" key="4">
    <source>
        <dbReference type="ARBA" id="ARBA00022692"/>
    </source>
</evidence>
<keyword evidence="3" id="KW-0808">Transferase</keyword>
<name>A0A4Y7KDR9_PAPSO</name>
<dbReference type="InterPro" id="IPR000719">
    <property type="entry name" value="Prot_kinase_dom"/>
</dbReference>
<dbReference type="InterPro" id="IPR008271">
    <property type="entry name" value="Ser/Thr_kinase_AS"/>
</dbReference>
<evidence type="ECO:0000256" key="6">
    <source>
        <dbReference type="ARBA" id="ARBA00022737"/>
    </source>
</evidence>
<dbReference type="Proteomes" id="UP000316621">
    <property type="component" value="Chromosome 7"/>
</dbReference>
<dbReference type="OMA" id="RNVIDYE"/>
<keyword evidence="7 13" id="KW-0547">Nucleotide-binding</keyword>
<reference evidence="19 20" key="1">
    <citation type="journal article" date="2018" name="Science">
        <title>The opium poppy genome and morphinan production.</title>
        <authorList>
            <person name="Guo L."/>
            <person name="Winzer T."/>
            <person name="Yang X."/>
            <person name="Li Y."/>
            <person name="Ning Z."/>
            <person name="He Z."/>
            <person name="Teodor R."/>
            <person name="Lu Y."/>
            <person name="Bowser T.A."/>
            <person name="Graham I.A."/>
            <person name="Ye K."/>
        </authorList>
    </citation>
    <scope>NUCLEOTIDE SEQUENCE [LARGE SCALE GENOMIC DNA]</scope>
    <source>
        <strain evidence="20">cv. HN1</strain>
        <tissue evidence="19">Leaves</tissue>
    </source>
</reference>
<dbReference type="InterPro" id="IPR002902">
    <property type="entry name" value="GNK2"/>
</dbReference>
<dbReference type="PROSITE" id="PS51473">
    <property type="entry name" value="GNK2"/>
    <property type="match status" value="2"/>
</dbReference>
<dbReference type="InterPro" id="IPR017441">
    <property type="entry name" value="Protein_kinase_ATP_BS"/>
</dbReference>